<feature type="signal peptide" evidence="1">
    <location>
        <begin position="1"/>
        <end position="22"/>
    </location>
</feature>
<dbReference type="KEGG" id="spon:HME9304_00906"/>
<dbReference type="RefSeq" id="WP_112377430.1">
    <property type="nucleotide sequence ID" value="NZ_CP030104.1"/>
</dbReference>
<dbReference type="OrthoDB" id="1178051at2"/>
<evidence type="ECO:0000313" key="2">
    <source>
        <dbReference type="EMBL" id="AWX43908.1"/>
    </source>
</evidence>
<organism evidence="2 3">
    <name type="scientific">Flagellimonas maritima</name>
    <dbReference type="NCBI Taxonomy" id="1383885"/>
    <lineage>
        <taxon>Bacteria</taxon>
        <taxon>Pseudomonadati</taxon>
        <taxon>Bacteroidota</taxon>
        <taxon>Flavobacteriia</taxon>
        <taxon>Flavobacteriales</taxon>
        <taxon>Flavobacteriaceae</taxon>
        <taxon>Flagellimonas</taxon>
    </lineage>
</organism>
<protein>
    <submittedName>
        <fullName evidence="2">Uncharacterized protein</fullName>
    </submittedName>
</protein>
<dbReference type="AlphaFoldDB" id="A0A2Z4LRE0"/>
<feature type="chain" id="PRO_5016306374" evidence="1">
    <location>
        <begin position="23"/>
        <end position="100"/>
    </location>
</feature>
<name>A0A2Z4LRE0_9FLAO</name>
<reference evidence="2 3" key="1">
    <citation type="submission" date="2018-06" db="EMBL/GenBank/DDBJ databases">
        <title>Spongiibacterium sp. HME9304 Genome sequencing and assembly.</title>
        <authorList>
            <person name="Kang H."/>
            <person name="Kim H."/>
            <person name="Joh K."/>
        </authorList>
    </citation>
    <scope>NUCLEOTIDE SEQUENCE [LARGE SCALE GENOMIC DNA]</scope>
    <source>
        <strain evidence="2 3">HME9304</strain>
    </source>
</reference>
<accession>A0A2Z4LRE0</accession>
<dbReference type="Proteomes" id="UP000248536">
    <property type="component" value="Chromosome"/>
</dbReference>
<keyword evidence="1" id="KW-0732">Signal</keyword>
<sequence>MKYNTFLLTAFFLVLAISLSSANETYVSMEDFDIDQVRFIEDEEDLGLGFDTSKYLPDGFNAYKGEFSLNAINFIDLCDEVELDFDTNGYLPEGFDPYIQ</sequence>
<evidence type="ECO:0000313" key="3">
    <source>
        <dbReference type="Proteomes" id="UP000248536"/>
    </source>
</evidence>
<dbReference type="EMBL" id="CP030104">
    <property type="protein sequence ID" value="AWX43908.1"/>
    <property type="molecule type" value="Genomic_DNA"/>
</dbReference>
<proteinExistence type="predicted"/>
<evidence type="ECO:0000256" key="1">
    <source>
        <dbReference type="SAM" id="SignalP"/>
    </source>
</evidence>
<keyword evidence="3" id="KW-1185">Reference proteome</keyword>
<gene>
    <name evidence="2" type="ORF">HME9304_00906</name>
</gene>